<sequence>MFKQCICIGRNGESWKKELKDRRCWGGTTATSRNQLRDSVKQLGKQGAKWRYHAILRPAFHQSVPSDLADFNLDDGIEKKKENSVEERLGGEDHFEEKGRGSDEEKDDVCMESVMLPERTDEVGESRPPLYRGGIEDTDDDKDDGDEYEVEGEVDVDVDVDVDVEVEVVDRGKEGEVEVEVLRREPKNGSTSGPVHIFTSPF</sequence>
<organism evidence="2 3">
    <name type="scientific">Orbilia oligospora</name>
    <name type="common">Nematode-trapping fungus</name>
    <name type="synonym">Arthrobotrys oligospora</name>
    <dbReference type="NCBI Taxonomy" id="2813651"/>
    <lineage>
        <taxon>Eukaryota</taxon>
        <taxon>Fungi</taxon>
        <taxon>Dikarya</taxon>
        <taxon>Ascomycota</taxon>
        <taxon>Pezizomycotina</taxon>
        <taxon>Orbiliomycetes</taxon>
        <taxon>Orbiliales</taxon>
        <taxon>Orbiliaceae</taxon>
        <taxon>Orbilia</taxon>
    </lineage>
</organism>
<accession>A0A6G1M094</accession>
<proteinExistence type="predicted"/>
<feature type="region of interest" description="Disordered" evidence="1">
    <location>
        <begin position="82"/>
        <end position="148"/>
    </location>
</feature>
<gene>
    <name evidence="2" type="ORF">TWF679_004288</name>
</gene>
<dbReference type="Proteomes" id="UP000614610">
    <property type="component" value="Unassembled WGS sequence"/>
</dbReference>
<feature type="compositionally biased region" description="Basic and acidic residues" evidence="1">
    <location>
        <begin position="82"/>
        <end position="103"/>
    </location>
</feature>
<evidence type="ECO:0000313" key="3">
    <source>
        <dbReference type="Proteomes" id="UP000614610"/>
    </source>
</evidence>
<name>A0A6G1M094_ORBOL</name>
<reference evidence="2" key="1">
    <citation type="submission" date="2019-06" db="EMBL/GenBank/DDBJ databases">
        <authorList>
            <person name="Palmer J.M."/>
        </authorList>
    </citation>
    <scope>NUCLEOTIDE SEQUENCE</scope>
    <source>
        <strain evidence="2">TWF679</strain>
    </source>
</reference>
<protein>
    <submittedName>
        <fullName evidence="2">Uncharacterized protein</fullName>
    </submittedName>
</protein>
<evidence type="ECO:0000256" key="1">
    <source>
        <dbReference type="SAM" id="MobiDB-lite"/>
    </source>
</evidence>
<evidence type="ECO:0000313" key="2">
    <source>
        <dbReference type="EMBL" id="KAF3223092.1"/>
    </source>
</evidence>
<dbReference type="AlphaFoldDB" id="A0A6G1M094"/>
<comment type="caution">
    <text evidence="2">The sequence shown here is derived from an EMBL/GenBank/DDBJ whole genome shotgun (WGS) entry which is preliminary data.</text>
</comment>
<feature type="compositionally biased region" description="Acidic residues" evidence="1">
    <location>
        <begin position="136"/>
        <end position="148"/>
    </location>
</feature>
<dbReference type="EMBL" id="WIWT01000002">
    <property type="protein sequence ID" value="KAF3223092.1"/>
    <property type="molecule type" value="Genomic_DNA"/>
</dbReference>